<proteinExistence type="inferred from homology"/>
<keyword evidence="4 9" id="KW-0479">Metal-binding</keyword>
<evidence type="ECO:0000256" key="5">
    <source>
        <dbReference type="ARBA" id="ARBA00022729"/>
    </source>
</evidence>
<dbReference type="Pfam" id="PF04389">
    <property type="entry name" value="Peptidase_M28"/>
    <property type="match status" value="1"/>
</dbReference>
<evidence type="ECO:0000256" key="6">
    <source>
        <dbReference type="ARBA" id="ARBA00022801"/>
    </source>
</evidence>
<keyword evidence="7 9" id="KW-0862">Zinc</keyword>
<keyword evidence="12" id="KW-1185">Reference proteome</keyword>
<evidence type="ECO:0000256" key="9">
    <source>
        <dbReference type="RuleBase" id="RU361240"/>
    </source>
</evidence>
<evidence type="ECO:0000259" key="10">
    <source>
        <dbReference type="Pfam" id="PF04389"/>
    </source>
</evidence>
<evidence type="ECO:0000256" key="3">
    <source>
        <dbReference type="ARBA" id="ARBA00022670"/>
    </source>
</evidence>
<keyword evidence="2" id="KW-0031">Aminopeptidase</keyword>
<keyword evidence="6 9" id="KW-0378">Hydrolase</keyword>
<feature type="chain" id="PRO_5023068117" description="Peptide hydrolase" evidence="9">
    <location>
        <begin position="21"/>
        <end position="423"/>
    </location>
</feature>
<dbReference type="EMBL" id="ML213509">
    <property type="protein sequence ID" value="TFK52279.1"/>
    <property type="molecule type" value="Genomic_DNA"/>
</dbReference>
<evidence type="ECO:0000256" key="4">
    <source>
        <dbReference type="ARBA" id="ARBA00022723"/>
    </source>
</evidence>
<dbReference type="GO" id="GO:0006508">
    <property type="term" value="P:proteolysis"/>
    <property type="evidence" value="ECO:0007669"/>
    <property type="project" value="UniProtKB-KW"/>
</dbReference>
<evidence type="ECO:0000313" key="11">
    <source>
        <dbReference type="EMBL" id="TFK52279.1"/>
    </source>
</evidence>
<keyword evidence="3 9" id="KW-0645">Protease</keyword>
<comment type="cofactor">
    <cofactor evidence="1">
        <name>Zn(2+)</name>
        <dbReference type="ChEBI" id="CHEBI:29105"/>
    </cofactor>
</comment>
<organism evidence="11 12">
    <name type="scientific">Heliocybe sulcata</name>
    <dbReference type="NCBI Taxonomy" id="5364"/>
    <lineage>
        <taxon>Eukaryota</taxon>
        <taxon>Fungi</taxon>
        <taxon>Dikarya</taxon>
        <taxon>Basidiomycota</taxon>
        <taxon>Agaricomycotina</taxon>
        <taxon>Agaricomycetes</taxon>
        <taxon>Gloeophyllales</taxon>
        <taxon>Gloeophyllaceae</taxon>
        <taxon>Heliocybe</taxon>
    </lineage>
</organism>
<accession>A0A5C3N3G2</accession>
<evidence type="ECO:0000313" key="12">
    <source>
        <dbReference type="Proteomes" id="UP000305948"/>
    </source>
</evidence>
<dbReference type="AlphaFoldDB" id="A0A5C3N3G2"/>
<dbReference type="GO" id="GO:0004177">
    <property type="term" value="F:aminopeptidase activity"/>
    <property type="evidence" value="ECO:0007669"/>
    <property type="project" value="UniProtKB-KW"/>
</dbReference>
<dbReference type="OrthoDB" id="2214at2759"/>
<dbReference type="PANTHER" id="PTHR12147:SF56">
    <property type="entry name" value="AMINOPEPTIDASE YDR415C-RELATED"/>
    <property type="match status" value="1"/>
</dbReference>
<sequence length="423" mass="46317">MMLFYSLFLSCLLCAAAVTARTVSGAQVVLEDDHLVTDALAQRIHGLSLLYPDPVDLYKAVDPAGAADLDEPRLLRIPGLDGTQWMTEGDKLGLRRQGVKFIDVTETQDLGVRNAARVQAASGNATYPDISYRDQVKDVISKLSTDYMLDILETMTGFYNRYYKSDNGEKASDWLFTKIKDIVKESNTSSSLSVVKFGHSWQQSSVIATFHPANWSADTPTVIIGAHLDSINQWFPLLRAPGADDDASGTVTILEAFRSLLASNFTPQYLVEFHWYSAEEGGCLGSRDVAAAYESQGRTVRGMLQYDMTAYVKQGTTPTLTMITSDVDPKMTEYGLKLAKEYTDIPVQGRDLFAGAGSDHMSWGEAGYPVACATEADPKTLGDPYLHTTNDKIDLPNGEFSVEHARDLSKLAVAFAVELGGWA</sequence>
<dbReference type="STRING" id="5364.A0A5C3N3G2"/>
<reference evidence="11 12" key="1">
    <citation type="journal article" date="2019" name="Nat. Ecol. Evol.">
        <title>Megaphylogeny resolves global patterns of mushroom evolution.</title>
        <authorList>
            <person name="Varga T."/>
            <person name="Krizsan K."/>
            <person name="Foldi C."/>
            <person name="Dima B."/>
            <person name="Sanchez-Garcia M."/>
            <person name="Sanchez-Ramirez S."/>
            <person name="Szollosi G.J."/>
            <person name="Szarkandi J.G."/>
            <person name="Papp V."/>
            <person name="Albert L."/>
            <person name="Andreopoulos W."/>
            <person name="Angelini C."/>
            <person name="Antonin V."/>
            <person name="Barry K.W."/>
            <person name="Bougher N.L."/>
            <person name="Buchanan P."/>
            <person name="Buyck B."/>
            <person name="Bense V."/>
            <person name="Catcheside P."/>
            <person name="Chovatia M."/>
            <person name="Cooper J."/>
            <person name="Damon W."/>
            <person name="Desjardin D."/>
            <person name="Finy P."/>
            <person name="Geml J."/>
            <person name="Haridas S."/>
            <person name="Hughes K."/>
            <person name="Justo A."/>
            <person name="Karasinski D."/>
            <person name="Kautmanova I."/>
            <person name="Kiss B."/>
            <person name="Kocsube S."/>
            <person name="Kotiranta H."/>
            <person name="LaButti K.M."/>
            <person name="Lechner B.E."/>
            <person name="Liimatainen K."/>
            <person name="Lipzen A."/>
            <person name="Lukacs Z."/>
            <person name="Mihaltcheva S."/>
            <person name="Morgado L.N."/>
            <person name="Niskanen T."/>
            <person name="Noordeloos M.E."/>
            <person name="Ohm R.A."/>
            <person name="Ortiz-Santana B."/>
            <person name="Ovrebo C."/>
            <person name="Racz N."/>
            <person name="Riley R."/>
            <person name="Savchenko A."/>
            <person name="Shiryaev A."/>
            <person name="Soop K."/>
            <person name="Spirin V."/>
            <person name="Szebenyi C."/>
            <person name="Tomsovsky M."/>
            <person name="Tulloss R.E."/>
            <person name="Uehling J."/>
            <person name="Grigoriev I.V."/>
            <person name="Vagvolgyi C."/>
            <person name="Papp T."/>
            <person name="Martin F.M."/>
            <person name="Miettinen O."/>
            <person name="Hibbett D.S."/>
            <person name="Nagy L.G."/>
        </authorList>
    </citation>
    <scope>NUCLEOTIDE SEQUENCE [LARGE SCALE GENOMIC DNA]</scope>
    <source>
        <strain evidence="11 12">OMC1185</strain>
    </source>
</reference>
<evidence type="ECO:0000256" key="8">
    <source>
        <dbReference type="ARBA" id="ARBA00043962"/>
    </source>
</evidence>
<comment type="similarity">
    <text evidence="8">Belongs to the peptidase M28 family. M28E subfamily.</text>
</comment>
<feature type="domain" description="Peptidase M28" evidence="10">
    <location>
        <begin position="206"/>
        <end position="399"/>
    </location>
</feature>
<keyword evidence="5 9" id="KW-0732">Signal</keyword>
<evidence type="ECO:0000256" key="1">
    <source>
        <dbReference type="ARBA" id="ARBA00001947"/>
    </source>
</evidence>
<dbReference type="GO" id="GO:0046872">
    <property type="term" value="F:metal ion binding"/>
    <property type="evidence" value="ECO:0007669"/>
    <property type="project" value="UniProtKB-KW"/>
</dbReference>
<dbReference type="PANTHER" id="PTHR12147">
    <property type="entry name" value="METALLOPEPTIDASE M28 FAMILY MEMBER"/>
    <property type="match status" value="1"/>
</dbReference>
<gene>
    <name evidence="11" type="ORF">OE88DRAFT_1380174</name>
</gene>
<protein>
    <recommendedName>
        <fullName evidence="9">Peptide hydrolase</fullName>
        <ecNumber evidence="9">3.4.-.-</ecNumber>
    </recommendedName>
</protein>
<dbReference type="Gene3D" id="3.40.630.10">
    <property type="entry name" value="Zn peptidases"/>
    <property type="match status" value="1"/>
</dbReference>
<evidence type="ECO:0000256" key="7">
    <source>
        <dbReference type="ARBA" id="ARBA00022833"/>
    </source>
</evidence>
<name>A0A5C3N3G2_9AGAM</name>
<dbReference type="SUPFAM" id="SSF53187">
    <property type="entry name" value="Zn-dependent exopeptidases"/>
    <property type="match status" value="1"/>
</dbReference>
<evidence type="ECO:0000256" key="2">
    <source>
        <dbReference type="ARBA" id="ARBA00022438"/>
    </source>
</evidence>
<dbReference type="InterPro" id="IPR007484">
    <property type="entry name" value="Peptidase_M28"/>
</dbReference>
<dbReference type="InterPro" id="IPR045175">
    <property type="entry name" value="M28_fam"/>
</dbReference>
<dbReference type="Proteomes" id="UP000305948">
    <property type="component" value="Unassembled WGS sequence"/>
</dbReference>
<feature type="signal peptide" evidence="9">
    <location>
        <begin position="1"/>
        <end position="20"/>
    </location>
</feature>
<dbReference type="EC" id="3.4.-.-" evidence="9"/>
<dbReference type="GO" id="GO:0008235">
    <property type="term" value="F:metalloexopeptidase activity"/>
    <property type="evidence" value="ECO:0007669"/>
    <property type="project" value="InterPro"/>
</dbReference>